<dbReference type="InterPro" id="IPR050606">
    <property type="entry name" value="Calponin-like"/>
</dbReference>
<dbReference type="GO" id="GO:0007015">
    <property type="term" value="P:actin filament organization"/>
    <property type="evidence" value="ECO:0007669"/>
    <property type="project" value="TreeGrafter"/>
</dbReference>
<dbReference type="PANTHER" id="PTHR47385">
    <property type="entry name" value="CALPONIN"/>
    <property type="match status" value="1"/>
</dbReference>
<feature type="compositionally biased region" description="Basic residues" evidence="2">
    <location>
        <begin position="94"/>
        <end position="103"/>
    </location>
</feature>
<dbReference type="GO" id="GO:0015629">
    <property type="term" value="C:actin cytoskeleton"/>
    <property type="evidence" value="ECO:0007669"/>
    <property type="project" value="TreeGrafter"/>
</dbReference>
<gene>
    <name evidence="3" type="ORF">WR25_03920</name>
</gene>
<organism evidence="3 4">
    <name type="scientific">Diploscapter pachys</name>
    <dbReference type="NCBI Taxonomy" id="2018661"/>
    <lineage>
        <taxon>Eukaryota</taxon>
        <taxon>Metazoa</taxon>
        <taxon>Ecdysozoa</taxon>
        <taxon>Nematoda</taxon>
        <taxon>Chromadorea</taxon>
        <taxon>Rhabditida</taxon>
        <taxon>Rhabditina</taxon>
        <taxon>Rhabditomorpha</taxon>
        <taxon>Rhabditoidea</taxon>
        <taxon>Rhabditidae</taxon>
        <taxon>Diploscapter</taxon>
    </lineage>
</organism>
<feature type="region of interest" description="Disordered" evidence="2">
    <location>
        <begin position="296"/>
        <end position="315"/>
    </location>
</feature>
<evidence type="ECO:0000256" key="2">
    <source>
        <dbReference type="SAM" id="MobiDB-lite"/>
    </source>
</evidence>
<dbReference type="Pfam" id="PF00402">
    <property type="entry name" value="Calponin"/>
    <property type="match status" value="2"/>
</dbReference>
<dbReference type="EMBL" id="LIAE01006865">
    <property type="protein sequence ID" value="PAV84340.1"/>
    <property type="molecule type" value="Genomic_DNA"/>
</dbReference>
<protein>
    <recommendedName>
        <fullName evidence="5">Calponin-homology (CH) domain-containing protein</fullName>
    </recommendedName>
</protein>
<proteinExistence type="inferred from homology"/>
<dbReference type="STRING" id="2018661.A0A2A2LDV7"/>
<name>A0A2A2LDV7_9BILA</name>
<reference evidence="3 4" key="1">
    <citation type="journal article" date="2017" name="Curr. Biol.">
        <title>Genome architecture and evolution of a unichromosomal asexual nematode.</title>
        <authorList>
            <person name="Fradin H."/>
            <person name="Zegar C."/>
            <person name="Gutwein M."/>
            <person name="Lucas J."/>
            <person name="Kovtun M."/>
            <person name="Corcoran D."/>
            <person name="Baugh L.R."/>
            <person name="Kiontke K."/>
            <person name="Gunsalus K."/>
            <person name="Fitch D.H."/>
            <person name="Piano F."/>
        </authorList>
    </citation>
    <scope>NUCLEOTIDE SEQUENCE [LARGE SCALE GENOMIC DNA]</scope>
    <source>
        <strain evidence="3">PF1309</strain>
    </source>
</reference>
<evidence type="ECO:0000313" key="3">
    <source>
        <dbReference type="EMBL" id="PAV84340.1"/>
    </source>
</evidence>
<dbReference type="PROSITE" id="PS51122">
    <property type="entry name" value="CALPONIN_2"/>
    <property type="match status" value="2"/>
</dbReference>
<dbReference type="InterPro" id="IPR000557">
    <property type="entry name" value="Calponin_repeat"/>
</dbReference>
<comment type="similarity">
    <text evidence="1">Belongs to the calponin family.</text>
</comment>
<dbReference type="AlphaFoldDB" id="A0A2A2LDV7"/>
<sequence>MMSLLAYIDRLLVGSCVLCTLPLLHFTHSFIHSLCYDLFISSTHTTGFCSLSIAQYQLKCSLELRNRQLTPEEGAEFSTPPTGERSREREEKPKKKGRKTEREHCGKHRSVIILQVKMANAPPSSAVETGLKVLAVNVPANDDNERRTRDGKWTLRQLRQSDAIVPLQSGTNAFDSQRGKTGFGMPRNTQTKVELYDDEKRWTIDQFRSRDAIVRLQSGSNQFESQKGMTGFGTPRDVKGKHLKRIWELEFPEEAIDNQAPVNVQQPQQVQQPQTQMYNQQAPAYNQQQAYNQQRPGFNAQRPGFNAQRPAINGQ</sequence>
<accession>A0A2A2LDV7</accession>
<evidence type="ECO:0008006" key="5">
    <source>
        <dbReference type="Google" id="ProtNLM"/>
    </source>
</evidence>
<evidence type="ECO:0000313" key="4">
    <source>
        <dbReference type="Proteomes" id="UP000218231"/>
    </source>
</evidence>
<dbReference type="Proteomes" id="UP000218231">
    <property type="component" value="Unassembled WGS sequence"/>
</dbReference>
<keyword evidence="4" id="KW-1185">Reference proteome</keyword>
<dbReference type="PROSITE" id="PS01052">
    <property type="entry name" value="CALPONIN_1"/>
    <property type="match status" value="1"/>
</dbReference>
<dbReference type="GO" id="GO:0051015">
    <property type="term" value="F:actin filament binding"/>
    <property type="evidence" value="ECO:0007669"/>
    <property type="project" value="TreeGrafter"/>
</dbReference>
<dbReference type="OrthoDB" id="21595at2759"/>
<feature type="region of interest" description="Disordered" evidence="2">
    <location>
        <begin position="71"/>
        <end position="103"/>
    </location>
</feature>
<evidence type="ECO:0000256" key="1">
    <source>
        <dbReference type="ARBA" id="ARBA00009631"/>
    </source>
</evidence>
<feature type="compositionally biased region" description="Basic and acidic residues" evidence="2">
    <location>
        <begin position="84"/>
        <end position="93"/>
    </location>
</feature>
<comment type="caution">
    <text evidence="3">The sequence shown here is derived from an EMBL/GenBank/DDBJ whole genome shotgun (WGS) entry which is preliminary data.</text>
</comment>
<dbReference type="PANTHER" id="PTHR47385:SF11">
    <property type="entry name" value="PROTEIN UNC-87"/>
    <property type="match status" value="1"/>
</dbReference>